<sequence>MDPCYAPPGMVTEPIRFPSLVTGCERNPSHAARAALYTRYTPHEWAQSNLEKYSESDTSRNLSERLRADASRVMRITDEETVKAQRESGRRIGERISDTTFWRDELASEAERLAAESGLLRDTKRALEKAISDLEAPLHIAQECLYHRENRQGIDLVHDQVEQALLREVESLRNSQDKLRKHHDKVVQQLRDNRAAQHELERDLRNKEGALGIDHTCHRLNNFSPGIHYYAGIDKYDPSVSVPESWEEFSRRNVQRSQAERGRSSQCRADADSLMAYVAAETWDHWSATNGALGRRSTETLEAKNRLQIHLHKVQQEIFDIEKNMDLLRKAIQDKSNPMKVVQTRLEARTHRPDVELCRDNAQHRLVREVGEIEASVDVLHRRLEEAEAQYQRLLCTRSNLESDLGVKCNSLLIDRDKCLGLRRSFPINAIPSHAC</sequence>
<dbReference type="Proteomes" id="UP000792457">
    <property type="component" value="Unassembled WGS sequence"/>
</dbReference>
<dbReference type="PANTHER" id="PTHR19960">
    <property type="entry name" value="TEKTIN"/>
    <property type="match status" value="1"/>
</dbReference>
<dbReference type="InterPro" id="IPR048256">
    <property type="entry name" value="Tektin-like"/>
</dbReference>
<evidence type="ECO:0000256" key="3">
    <source>
        <dbReference type="RuleBase" id="RU367040"/>
    </source>
</evidence>
<dbReference type="PRINTS" id="PR00511">
    <property type="entry name" value="TEKTIN"/>
</dbReference>
<dbReference type="Pfam" id="PF03148">
    <property type="entry name" value="Tektin"/>
    <property type="match status" value="1"/>
</dbReference>
<evidence type="ECO:0000256" key="2">
    <source>
        <dbReference type="ARBA" id="ARBA00022490"/>
    </source>
</evidence>
<dbReference type="OrthoDB" id="9886517at2759"/>
<gene>
    <name evidence="5" type="ORF">J437_LFUL002373</name>
</gene>
<dbReference type="InterPro" id="IPR000435">
    <property type="entry name" value="Tektins"/>
</dbReference>
<dbReference type="EMBL" id="KZ308325">
    <property type="protein sequence ID" value="KAG8227484.1"/>
    <property type="molecule type" value="Genomic_DNA"/>
</dbReference>
<reference evidence="5" key="1">
    <citation type="submission" date="2013-04" db="EMBL/GenBank/DDBJ databases">
        <authorList>
            <person name="Qu J."/>
            <person name="Murali S.C."/>
            <person name="Bandaranaike D."/>
            <person name="Bellair M."/>
            <person name="Blankenburg K."/>
            <person name="Chao H."/>
            <person name="Dinh H."/>
            <person name="Doddapaneni H."/>
            <person name="Downs B."/>
            <person name="Dugan-Rocha S."/>
            <person name="Elkadiri S."/>
            <person name="Gnanaolivu R.D."/>
            <person name="Hernandez B."/>
            <person name="Javaid M."/>
            <person name="Jayaseelan J.C."/>
            <person name="Lee S."/>
            <person name="Li M."/>
            <person name="Ming W."/>
            <person name="Munidasa M."/>
            <person name="Muniz J."/>
            <person name="Nguyen L."/>
            <person name="Ongeri F."/>
            <person name="Osuji N."/>
            <person name="Pu L.-L."/>
            <person name="Puazo M."/>
            <person name="Qu C."/>
            <person name="Quiroz J."/>
            <person name="Raj R."/>
            <person name="Weissenberger G."/>
            <person name="Xin Y."/>
            <person name="Zou X."/>
            <person name="Han Y."/>
            <person name="Richards S."/>
            <person name="Worley K."/>
            <person name="Muzny D."/>
            <person name="Gibbs R."/>
        </authorList>
    </citation>
    <scope>NUCLEOTIDE SEQUENCE</scope>
    <source>
        <strain evidence="5">Sampled in the wild</strain>
    </source>
</reference>
<evidence type="ECO:0000313" key="5">
    <source>
        <dbReference type="EMBL" id="KAG8227484.1"/>
    </source>
</evidence>
<keyword evidence="3" id="KW-0966">Cell projection</keyword>
<dbReference type="PANTHER" id="PTHR19960:SF11">
    <property type="entry name" value="TEKTIN"/>
    <property type="match status" value="1"/>
</dbReference>
<comment type="caution">
    <text evidence="5">The sequence shown here is derived from an EMBL/GenBank/DDBJ whole genome shotgun (WGS) entry which is preliminary data.</text>
</comment>
<dbReference type="GO" id="GO:0060294">
    <property type="term" value="P:cilium movement involved in cell motility"/>
    <property type="evidence" value="ECO:0007669"/>
    <property type="project" value="UniProtKB-UniRule"/>
</dbReference>
<dbReference type="GO" id="GO:0005930">
    <property type="term" value="C:axoneme"/>
    <property type="evidence" value="ECO:0007669"/>
    <property type="project" value="UniProtKB-SubCell"/>
</dbReference>
<keyword evidence="6" id="KW-1185">Reference proteome</keyword>
<comment type="similarity">
    <text evidence="1 3">Belongs to the tektin family.</text>
</comment>
<accession>A0A8K0K371</accession>
<keyword evidence="4" id="KW-0175">Coiled coil</keyword>
<evidence type="ECO:0000256" key="1">
    <source>
        <dbReference type="ARBA" id="ARBA00007209"/>
    </source>
</evidence>
<organism evidence="5 6">
    <name type="scientific">Ladona fulva</name>
    <name type="common">Scarce chaser dragonfly</name>
    <name type="synonym">Libellula fulva</name>
    <dbReference type="NCBI Taxonomy" id="123851"/>
    <lineage>
        <taxon>Eukaryota</taxon>
        <taxon>Metazoa</taxon>
        <taxon>Ecdysozoa</taxon>
        <taxon>Arthropoda</taxon>
        <taxon>Hexapoda</taxon>
        <taxon>Insecta</taxon>
        <taxon>Pterygota</taxon>
        <taxon>Palaeoptera</taxon>
        <taxon>Odonata</taxon>
        <taxon>Epiprocta</taxon>
        <taxon>Anisoptera</taxon>
        <taxon>Libelluloidea</taxon>
        <taxon>Libellulidae</taxon>
        <taxon>Ladona</taxon>
    </lineage>
</organism>
<dbReference type="GO" id="GO:0005634">
    <property type="term" value="C:nucleus"/>
    <property type="evidence" value="ECO:0007669"/>
    <property type="project" value="TreeGrafter"/>
</dbReference>
<dbReference type="GO" id="GO:0015630">
    <property type="term" value="C:microtubule cytoskeleton"/>
    <property type="evidence" value="ECO:0007669"/>
    <property type="project" value="UniProtKB-UniRule"/>
</dbReference>
<comment type="subcellular location">
    <subcellularLocation>
        <location evidence="3">Cytoplasm</location>
        <location evidence="3">Cytoskeleton</location>
        <location evidence="3">Cilium axoneme</location>
    </subcellularLocation>
</comment>
<keyword evidence="3" id="KW-0282">Flagellum</keyword>
<reference evidence="5" key="2">
    <citation type="submission" date="2017-10" db="EMBL/GenBank/DDBJ databases">
        <title>Ladona fulva Genome sequencing and assembly.</title>
        <authorList>
            <person name="Murali S."/>
            <person name="Richards S."/>
            <person name="Bandaranaike D."/>
            <person name="Bellair M."/>
            <person name="Blankenburg K."/>
            <person name="Chao H."/>
            <person name="Dinh H."/>
            <person name="Doddapaneni H."/>
            <person name="Dugan-Rocha S."/>
            <person name="Elkadiri S."/>
            <person name="Gnanaolivu R."/>
            <person name="Hernandez B."/>
            <person name="Skinner E."/>
            <person name="Javaid M."/>
            <person name="Lee S."/>
            <person name="Li M."/>
            <person name="Ming W."/>
            <person name="Munidasa M."/>
            <person name="Muniz J."/>
            <person name="Nguyen L."/>
            <person name="Hughes D."/>
            <person name="Osuji N."/>
            <person name="Pu L.-L."/>
            <person name="Puazo M."/>
            <person name="Qu C."/>
            <person name="Quiroz J."/>
            <person name="Raj R."/>
            <person name="Weissenberger G."/>
            <person name="Xin Y."/>
            <person name="Zou X."/>
            <person name="Han Y."/>
            <person name="Worley K."/>
            <person name="Muzny D."/>
            <person name="Gibbs R."/>
        </authorList>
    </citation>
    <scope>NUCLEOTIDE SEQUENCE</scope>
    <source>
        <strain evidence="5">Sampled in the wild</strain>
    </source>
</reference>
<name>A0A8K0K371_LADFU</name>
<dbReference type="AlphaFoldDB" id="A0A8K0K371"/>
<evidence type="ECO:0000313" key="6">
    <source>
        <dbReference type="Proteomes" id="UP000792457"/>
    </source>
</evidence>
<keyword evidence="3" id="KW-0969">Cilium</keyword>
<feature type="coiled-coil region" evidence="4">
    <location>
        <begin position="370"/>
        <end position="404"/>
    </location>
</feature>
<dbReference type="GO" id="GO:0060271">
    <property type="term" value="P:cilium assembly"/>
    <property type="evidence" value="ECO:0007669"/>
    <property type="project" value="UniProtKB-UniRule"/>
</dbReference>
<evidence type="ECO:0000256" key="4">
    <source>
        <dbReference type="SAM" id="Coils"/>
    </source>
</evidence>
<proteinExistence type="inferred from homology"/>
<keyword evidence="2" id="KW-0963">Cytoplasm</keyword>
<protein>
    <recommendedName>
        <fullName evidence="3">Tektin</fullName>
    </recommendedName>
</protein>